<name>A0A4Y2VHW6_ARAVE</name>
<evidence type="ECO:0000313" key="3">
    <source>
        <dbReference type="EMBL" id="GBO24889.1"/>
    </source>
</evidence>
<evidence type="ECO:0000313" key="4">
    <source>
        <dbReference type="Proteomes" id="UP000499080"/>
    </source>
</evidence>
<comment type="caution">
    <text evidence="3">The sequence shown here is derived from an EMBL/GenBank/DDBJ whole genome shotgun (WGS) entry which is preliminary data.</text>
</comment>
<evidence type="ECO:0000313" key="2">
    <source>
        <dbReference type="EMBL" id="GBO24888.1"/>
    </source>
</evidence>
<keyword evidence="4" id="KW-1185">Reference proteome</keyword>
<sequence length="109" mass="12390">MLFDKITIIPFKKFDQMLTGQVQALLELRWTTGTQNHFKTKGITISLSHISRLIVSKLGLTKNDSKLIKNGRQIKLKKTDLQRLEKMSSKPDPPRQASTAKSLNVSQQL</sequence>
<protein>
    <submittedName>
        <fullName evidence="3">Uncharacterized protein</fullName>
    </submittedName>
</protein>
<dbReference type="EMBL" id="BGPR01047864">
    <property type="protein sequence ID" value="GBO24888.1"/>
    <property type="molecule type" value="Genomic_DNA"/>
</dbReference>
<organism evidence="3 4">
    <name type="scientific">Araneus ventricosus</name>
    <name type="common">Orbweaver spider</name>
    <name type="synonym">Epeira ventricosa</name>
    <dbReference type="NCBI Taxonomy" id="182803"/>
    <lineage>
        <taxon>Eukaryota</taxon>
        <taxon>Metazoa</taxon>
        <taxon>Ecdysozoa</taxon>
        <taxon>Arthropoda</taxon>
        <taxon>Chelicerata</taxon>
        <taxon>Arachnida</taxon>
        <taxon>Araneae</taxon>
        <taxon>Araneomorphae</taxon>
        <taxon>Entelegynae</taxon>
        <taxon>Araneoidea</taxon>
        <taxon>Araneidae</taxon>
        <taxon>Araneus</taxon>
    </lineage>
</organism>
<reference evidence="3 4" key="1">
    <citation type="journal article" date="2019" name="Sci. Rep.">
        <title>Orb-weaving spider Araneus ventricosus genome elucidates the spidroin gene catalogue.</title>
        <authorList>
            <person name="Kono N."/>
            <person name="Nakamura H."/>
            <person name="Ohtoshi R."/>
            <person name="Moran D.A.P."/>
            <person name="Shinohara A."/>
            <person name="Yoshida Y."/>
            <person name="Fujiwara M."/>
            <person name="Mori M."/>
            <person name="Tomita M."/>
            <person name="Arakawa K."/>
        </authorList>
    </citation>
    <scope>NUCLEOTIDE SEQUENCE [LARGE SCALE GENOMIC DNA]</scope>
</reference>
<feature type="compositionally biased region" description="Basic and acidic residues" evidence="1">
    <location>
        <begin position="79"/>
        <end position="93"/>
    </location>
</feature>
<dbReference type="Proteomes" id="UP000499080">
    <property type="component" value="Unassembled WGS sequence"/>
</dbReference>
<evidence type="ECO:0000256" key="1">
    <source>
        <dbReference type="SAM" id="MobiDB-lite"/>
    </source>
</evidence>
<accession>A0A4Y2VHW6</accession>
<gene>
    <name evidence="2" type="ORF">AVEN_256715_1</name>
    <name evidence="3" type="ORF">AVEN_84369_1</name>
</gene>
<proteinExistence type="predicted"/>
<dbReference type="EMBL" id="BGPR01047865">
    <property type="protein sequence ID" value="GBO24889.1"/>
    <property type="molecule type" value="Genomic_DNA"/>
</dbReference>
<feature type="region of interest" description="Disordered" evidence="1">
    <location>
        <begin position="79"/>
        <end position="109"/>
    </location>
</feature>
<feature type="compositionally biased region" description="Polar residues" evidence="1">
    <location>
        <begin position="96"/>
        <end position="109"/>
    </location>
</feature>
<dbReference type="AlphaFoldDB" id="A0A4Y2VHW6"/>